<protein>
    <submittedName>
        <fullName evidence="3">Rifin</fullName>
    </submittedName>
</protein>
<sequence>MKLHCSKILLLFLPLNIFLTSYHAHNKNKIYITTHHTATTTSRVLSECDTQSSIYDNDADMKSVMEQFDDRTSQRLREYDERMQEKRQKRKEQRDKNVKKIIEKDKMDKSLTEKVEIGCLRCGCALGGVAAGVGIFGTVAVKELAKTATAAAVEGAQEAAIAEGLAAGAEAGKEFVIEELGKLYVSTLGGQELKIFFTTTDYTNSLKIISAINTQYEPSNCIFHSSGIRQPFCSWVMEKSAAAKKLPQMLQKGYVSHTELVQTHVNEIVAKATTHAAEVTKEATKEAIKASTLAAESTYANCQTAIIASVVAIIIIALVMIIIYLVLRYRRKKKMDKKAQYTKLLNQ</sequence>
<dbReference type="Proteomes" id="UP000027581">
    <property type="component" value="Unassembled WGS sequence"/>
</dbReference>
<evidence type="ECO:0000256" key="2">
    <source>
        <dbReference type="SAM" id="SignalP"/>
    </source>
</evidence>
<dbReference type="AlphaFoldDB" id="A0A060RWB6"/>
<dbReference type="NCBIfam" id="TIGR01477">
    <property type="entry name" value="RIFIN"/>
    <property type="match status" value="1"/>
</dbReference>
<keyword evidence="1" id="KW-1133">Transmembrane helix</keyword>
<dbReference type="Pfam" id="PF02009">
    <property type="entry name" value="RIFIN"/>
    <property type="match status" value="1"/>
</dbReference>
<reference evidence="3" key="2">
    <citation type="submission" date="2014-05" db="EMBL/GenBank/DDBJ databases">
        <title>The genome sequences of chimpanzee malaria parasites reveal the path to human adaptation.</title>
        <authorList>
            <person name="Otto T.D."/>
            <person name="Rayner J.C."/>
            <person name="Boehme U."/>
            <person name="Pain A."/>
            <person name="Spottiswoode N."/>
            <person name="Sanders M."/>
            <person name="Quail M."/>
            <person name="Ollomo B."/>
            <person name="Renaud F."/>
            <person name="Thomas A.W."/>
            <person name="Prugnolle F."/>
            <person name="Conway D.J."/>
            <person name="Newbold C."/>
            <person name="Berriman M."/>
        </authorList>
    </citation>
    <scope>NUCLEOTIDE SEQUENCE [LARGE SCALE GENOMIC DNA]</scope>
    <source>
        <strain evidence="3">CDC</strain>
    </source>
</reference>
<proteinExistence type="predicted"/>
<dbReference type="VEuPathDB" id="PlasmoDB:PRG01_1202700"/>
<evidence type="ECO:0000313" key="4">
    <source>
        <dbReference type="Proteomes" id="UP000027581"/>
    </source>
</evidence>
<dbReference type="PhylomeDB" id="A0A060RWB6"/>
<keyword evidence="2" id="KW-0732">Signal</keyword>
<name>A0A060RWB6_PLARE</name>
<feature type="signal peptide" evidence="2">
    <location>
        <begin position="1"/>
        <end position="24"/>
    </location>
</feature>
<dbReference type="VEuPathDB" id="PlasmoDB:PRCDC_0729400"/>
<evidence type="ECO:0000256" key="1">
    <source>
        <dbReference type="SAM" id="Phobius"/>
    </source>
</evidence>
<feature type="chain" id="PRO_5001587026" evidence="2">
    <location>
        <begin position="25"/>
        <end position="347"/>
    </location>
</feature>
<organism evidence="3 4">
    <name type="scientific">Plasmodium reichenowi</name>
    <dbReference type="NCBI Taxonomy" id="5854"/>
    <lineage>
        <taxon>Eukaryota</taxon>
        <taxon>Sar</taxon>
        <taxon>Alveolata</taxon>
        <taxon>Apicomplexa</taxon>
        <taxon>Aconoidasida</taxon>
        <taxon>Haemosporida</taxon>
        <taxon>Plasmodiidae</taxon>
        <taxon>Plasmodium</taxon>
        <taxon>Plasmodium (Laverania)</taxon>
    </lineage>
</organism>
<dbReference type="EMBL" id="HG810768">
    <property type="protein sequence ID" value="CDO63775.1"/>
    <property type="molecule type" value="Genomic_DNA"/>
</dbReference>
<gene>
    <name evidence="3" type="primary">RIF</name>
    <name evidence="3" type="ORF">PRCDC_0729400</name>
</gene>
<accession>A0A060RWB6</accession>
<keyword evidence="1" id="KW-0472">Membrane</keyword>
<keyword evidence="1" id="KW-0812">Transmembrane</keyword>
<dbReference type="InterPro" id="IPR006373">
    <property type="entry name" value="VSA_Rifin"/>
</dbReference>
<evidence type="ECO:0000313" key="3">
    <source>
        <dbReference type="EMBL" id="CDO63775.1"/>
    </source>
</evidence>
<keyword evidence="4" id="KW-1185">Reference proteome</keyword>
<feature type="transmembrane region" description="Helical" evidence="1">
    <location>
        <begin position="305"/>
        <end position="327"/>
    </location>
</feature>
<reference evidence="3" key="1">
    <citation type="submission" date="2014-01" db="EMBL/GenBank/DDBJ databases">
        <authorList>
            <person name="Aslett M."/>
        </authorList>
    </citation>
    <scope>NUCLEOTIDE SEQUENCE</scope>
    <source>
        <strain evidence="3">CDC</strain>
    </source>
</reference>